<name>A0A9N9VWW0_9HYPO</name>
<evidence type="ECO:0000256" key="1">
    <source>
        <dbReference type="ARBA" id="ARBA00022723"/>
    </source>
</evidence>
<dbReference type="OrthoDB" id="432970at2759"/>
<keyword evidence="2 4" id="KW-0863">Zinc-finger</keyword>
<dbReference type="SUPFAM" id="SSF144232">
    <property type="entry name" value="HIT/MYND zinc finger-like"/>
    <property type="match status" value="1"/>
</dbReference>
<sequence length="419" mass="47522">MEASTLPEVPVHCRLPNSLTDDDQKCQNCREPGAKMVCGNCKVADIGSLSTRYCSRDCQKAHWQEHKKICNARRRFTRAIRVLNTIWEAFAELTYVNRVMVTGKTNRVIHTTLIGQNKALDHGGWTGESIFPGFSQDVLGGNQDDDVKQAILQDIGGNNGNDVVTTGLGLIKSLLTPVCSDITEIRFKAKGCALVVEVGGSPNLDAHVILHAQTQSGEEFCIDFTGARFGWEEKMYPWRTFAQHRAESLDSRLALGGTNLHKALIMETHPSDQSYRAAYDLRWEIAQDVVKSITAFFSEKKINAWLFMSQANSTFPSQSDELVSKAIMAIHDSIRQLTVERGIGRWYVEVQPTRFSLRVLRDEELARKMKKVWLSQKQVDKVRLRFAHLPKRRMEKACLDKLSDMVLKRWAKYMYCQHG</sequence>
<dbReference type="PROSITE" id="PS50865">
    <property type="entry name" value="ZF_MYND_2"/>
    <property type="match status" value="1"/>
</dbReference>
<accession>A0A9N9VWW0</accession>
<keyword evidence="1" id="KW-0479">Metal-binding</keyword>
<comment type="caution">
    <text evidence="6">The sequence shown here is derived from an EMBL/GenBank/DDBJ whole genome shotgun (WGS) entry which is preliminary data.</text>
</comment>
<evidence type="ECO:0000256" key="2">
    <source>
        <dbReference type="ARBA" id="ARBA00022771"/>
    </source>
</evidence>
<keyword evidence="3" id="KW-0862">Zinc</keyword>
<dbReference type="InterPro" id="IPR002893">
    <property type="entry name" value="Znf_MYND"/>
</dbReference>
<feature type="domain" description="MYND-type" evidence="5">
    <location>
        <begin position="26"/>
        <end position="70"/>
    </location>
</feature>
<organism evidence="6 7">
    <name type="scientific">Clonostachys rhizophaga</name>
    <dbReference type="NCBI Taxonomy" id="160324"/>
    <lineage>
        <taxon>Eukaryota</taxon>
        <taxon>Fungi</taxon>
        <taxon>Dikarya</taxon>
        <taxon>Ascomycota</taxon>
        <taxon>Pezizomycotina</taxon>
        <taxon>Sordariomycetes</taxon>
        <taxon>Hypocreomycetidae</taxon>
        <taxon>Hypocreales</taxon>
        <taxon>Bionectriaceae</taxon>
        <taxon>Clonostachys</taxon>
    </lineage>
</organism>
<dbReference type="Gene3D" id="6.10.140.2220">
    <property type="match status" value="1"/>
</dbReference>
<evidence type="ECO:0000313" key="7">
    <source>
        <dbReference type="Proteomes" id="UP000696573"/>
    </source>
</evidence>
<dbReference type="Pfam" id="PF01753">
    <property type="entry name" value="zf-MYND"/>
    <property type="match status" value="1"/>
</dbReference>
<gene>
    <name evidence="6" type="ORF">CRHIZ90672A_00011213</name>
</gene>
<proteinExistence type="predicted"/>
<keyword evidence="7" id="KW-1185">Reference proteome</keyword>
<dbReference type="Proteomes" id="UP000696573">
    <property type="component" value="Unassembled WGS sequence"/>
</dbReference>
<reference evidence="6" key="1">
    <citation type="submission" date="2021-10" db="EMBL/GenBank/DDBJ databases">
        <authorList>
            <person name="Piombo E."/>
        </authorList>
    </citation>
    <scope>NUCLEOTIDE SEQUENCE</scope>
</reference>
<dbReference type="EMBL" id="CABFNQ020000759">
    <property type="protein sequence ID" value="CAH0037439.1"/>
    <property type="molecule type" value="Genomic_DNA"/>
</dbReference>
<dbReference type="AlphaFoldDB" id="A0A9N9VWW0"/>
<evidence type="ECO:0000256" key="3">
    <source>
        <dbReference type="ARBA" id="ARBA00022833"/>
    </source>
</evidence>
<evidence type="ECO:0000259" key="5">
    <source>
        <dbReference type="PROSITE" id="PS50865"/>
    </source>
</evidence>
<protein>
    <recommendedName>
        <fullName evidence="5">MYND-type domain-containing protein</fullName>
    </recommendedName>
</protein>
<evidence type="ECO:0000256" key="4">
    <source>
        <dbReference type="PROSITE-ProRule" id="PRU00134"/>
    </source>
</evidence>
<evidence type="ECO:0000313" key="6">
    <source>
        <dbReference type="EMBL" id="CAH0037439.1"/>
    </source>
</evidence>
<dbReference type="GO" id="GO:0008270">
    <property type="term" value="F:zinc ion binding"/>
    <property type="evidence" value="ECO:0007669"/>
    <property type="project" value="UniProtKB-KW"/>
</dbReference>